<dbReference type="SMART" id="SM00256">
    <property type="entry name" value="FBOX"/>
    <property type="match status" value="1"/>
</dbReference>
<dbReference type="InterPro" id="IPR001810">
    <property type="entry name" value="F-box_dom"/>
</dbReference>
<dbReference type="PANTHER" id="PTHR33110">
    <property type="entry name" value="F-BOX/KELCH-REPEAT PROTEIN-RELATED"/>
    <property type="match status" value="1"/>
</dbReference>
<dbReference type="CDD" id="cd09917">
    <property type="entry name" value="F-box_SF"/>
    <property type="match status" value="1"/>
</dbReference>
<protein>
    <recommendedName>
        <fullName evidence="1">F-box domain-containing protein</fullName>
    </recommendedName>
</protein>
<dbReference type="Proteomes" id="UP000775213">
    <property type="component" value="Unassembled WGS sequence"/>
</dbReference>
<evidence type="ECO:0000313" key="2">
    <source>
        <dbReference type="EMBL" id="KAH0466252.1"/>
    </source>
</evidence>
<accession>A0AAV7HCL9</accession>
<reference evidence="2 3" key="1">
    <citation type="journal article" date="2021" name="Hortic Res">
        <title>Chromosome-scale assembly of the Dendrobium chrysotoxum genome enhances the understanding of orchid evolution.</title>
        <authorList>
            <person name="Zhang Y."/>
            <person name="Zhang G.Q."/>
            <person name="Zhang D."/>
            <person name="Liu X.D."/>
            <person name="Xu X.Y."/>
            <person name="Sun W.H."/>
            <person name="Yu X."/>
            <person name="Zhu X."/>
            <person name="Wang Z.W."/>
            <person name="Zhao X."/>
            <person name="Zhong W.Y."/>
            <person name="Chen H."/>
            <person name="Yin W.L."/>
            <person name="Huang T."/>
            <person name="Niu S.C."/>
            <person name="Liu Z.J."/>
        </authorList>
    </citation>
    <scope>NUCLEOTIDE SEQUENCE [LARGE SCALE GENOMIC DNA]</scope>
    <source>
        <strain evidence="2">Lindl</strain>
    </source>
</reference>
<comment type="caution">
    <text evidence="2">The sequence shown here is derived from an EMBL/GenBank/DDBJ whole genome shotgun (WGS) entry which is preliminary data.</text>
</comment>
<dbReference type="Gene3D" id="1.20.1280.50">
    <property type="match status" value="1"/>
</dbReference>
<dbReference type="EMBL" id="JAGFBR010000006">
    <property type="protein sequence ID" value="KAH0466252.1"/>
    <property type="molecule type" value="Genomic_DNA"/>
</dbReference>
<dbReference type="Pfam" id="PF00646">
    <property type="entry name" value="F-box"/>
    <property type="match status" value="1"/>
</dbReference>
<dbReference type="InterPro" id="IPR036047">
    <property type="entry name" value="F-box-like_dom_sf"/>
</dbReference>
<dbReference type="AlphaFoldDB" id="A0AAV7HCL9"/>
<gene>
    <name evidence="2" type="ORF">IEQ34_006355</name>
</gene>
<organism evidence="2 3">
    <name type="scientific">Dendrobium chrysotoxum</name>
    <name type="common">Orchid</name>
    <dbReference type="NCBI Taxonomy" id="161865"/>
    <lineage>
        <taxon>Eukaryota</taxon>
        <taxon>Viridiplantae</taxon>
        <taxon>Streptophyta</taxon>
        <taxon>Embryophyta</taxon>
        <taxon>Tracheophyta</taxon>
        <taxon>Spermatophyta</taxon>
        <taxon>Magnoliopsida</taxon>
        <taxon>Liliopsida</taxon>
        <taxon>Asparagales</taxon>
        <taxon>Orchidaceae</taxon>
        <taxon>Epidendroideae</taxon>
        <taxon>Malaxideae</taxon>
        <taxon>Dendrobiinae</taxon>
        <taxon>Dendrobium</taxon>
    </lineage>
</organism>
<keyword evidence="3" id="KW-1185">Reference proteome</keyword>
<dbReference type="SUPFAM" id="SSF81383">
    <property type="entry name" value="F-box domain"/>
    <property type="match status" value="1"/>
</dbReference>
<dbReference type="PROSITE" id="PS50181">
    <property type="entry name" value="FBOX"/>
    <property type="match status" value="1"/>
</dbReference>
<sequence>MAWSDLPIDLLRRISSHLSIVDLVRLSVVCTSWNLTLTNYALLGFQCRPSPWLLLPNDNGEASDTLTFYEITIEEEEVSVGCQRRFSSLNSRIYGRRCFGSKDG</sequence>
<proteinExistence type="predicted"/>
<evidence type="ECO:0000313" key="3">
    <source>
        <dbReference type="Proteomes" id="UP000775213"/>
    </source>
</evidence>
<evidence type="ECO:0000259" key="1">
    <source>
        <dbReference type="PROSITE" id="PS50181"/>
    </source>
</evidence>
<feature type="domain" description="F-box" evidence="1">
    <location>
        <begin position="1"/>
        <end position="39"/>
    </location>
</feature>
<name>A0AAV7HCL9_DENCH</name>